<organism evidence="2 3">
    <name type="scientific">Umbra pygmaea</name>
    <name type="common">Eastern mudminnow</name>
    <dbReference type="NCBI Taxonomy" id="75934"/>
    <lineage>
        <taxon>Eukaryota</taxon>
        <taxon>Metazoa</taxon>
        <taxon>Chordata</taxon>
        <taxon>Craniata</taxon>
        <taxon>Vertebrata</taxon>
        <taxon>Euteleostomi</taxon>
        <taxon>Actinopterygii</taxon>
        <taxon>Neopterygii</taxon>
        <taxon>Teleostei</taxon>
        <taxon>Protacanthopterygii</taxon>
        <taxon>Esociformes</taxon>
        <taxon>Umbridae</taxon>
        <taxon>Umbra</taxon>
    </lineage>
</organism>
<dbReference type="EMBL" id="JAGEUA010000011">
    <property type="protein sequence ID" value="KAL0962710.1"/>
    <property type="molecule type" value="Genomic_DNA"/>
</dbReference>
<sequence>DCKGPDNQSGYRHIQKLARALVEVKNLEGLSERRVDKLIRLWEALPQPEKERVVYPSRHQDRIERGRFKASKGKSSISAGKESLQRCFLGLNSGPATWPGTSRLVEAICSKLCRLHPCGTQSGGIKRSRWALILADYVSIREAVLDSPRLMAQTNLQLFELSQRTISQWYSRRQKERERSVLEQGLGLARGLNVAPESLPEVRQPHYRPPELQPFVFAAPKDLSRQATKRGRPAQVPTLPVLPVLPAHPQQQPPCSLPHPSQVAPPPAVPRTTAFRKRKKAEAEAAALAAGLPVKQRKQGVYRCGKCGQPKRKETGHSQFGRVRVFLRRNWGEDC</sequence>
<reference evidence="2 3" key="1">
    <citation type="submission" date="2024-06" db="EMBL/GenBank/DDBJ databases">
        <authorList>
            <person name="Pan Q."/>
            <person name="Wen M."/>
            <person name="Jouanno E."/>
            <person name="Zahm M."/>
            <person name="Klopp C."/>
            <person name="Cabau C."/>
            <person name="Louis A."/>
            <person name="Berthelot C."/>
            <person name="Parey E."/>
            <person name="Roest Crollius H."/>
            <person name="Montfort J."/>
            <person name="Robinson-Rechavi M."/>
            <person name="Bouchez O."/>
            <person name="Lampietro C."/>
            <person name="Lopez Roques C."/>
            <person name="Donnadieu C."/>
            <person name="Postlethwait J."/>
            <person name="Bobe J."/>
            <person name="Verreycken H."/>
            <person name="Guiguen Y."/>
        </authorList>
    </citation>
    <scope>NUCLEOTIDE SEQUENCE [LARGE SCALE GENOMIC DNA]</scope>
    <source>
        <strain evidence="2">Up_M1</strain>
        <tissue evidence="2">Testis</tissue>
    </source>
</reference>
<dbReference type="AlphaFoldDB" id="A0ABD0VYF3"/>
<proteinExistence type="predicted"/>
<keyword evidence="3" id="KW-1185">Reference proteome</keyword>
<dbReference type="PANTHER" id="PTHR47773:SF1">
    <property type="entry name" value="C2H2-TYPE DOMAIN-CONTAINING PROTEIN"/>
    <property type="match status" value="1"/>
</dbReference>
<feature type="compositionally biased region" description="Pro residues" evidence="1">
    <location>
        <begin position="251"/>
        <end position="269"/>
    </location>
</feature>
<evidence type="ECO:0000313" key="2">
    <source>
        <dbReference type="EMBL" id="KAL0962710.1"/>
    </source>
</evidence>
<accession>A0ABD0VYF3</accession>
<dbReference type="PANTHER" id="PTHR47773">
    <property type="entry name" value="SI:DKEY-9I5.2-RELATED"/>
    <property type="match status" value="1"/>
</dbReference>
<comment type="caution">
    <text evidence="2">The sequence shown here is derived from an EMBL/GenBank/DDBJ whole genome shotgun (WGS) entry which is preliminary data.</text>
</comment>
<feature type="region of interest" description="Disordered" evidence="1">
    <location>
        <begin position="249"/>
        <end position="269"/>
    </location>
</feature>
<name>A0ABD0VYF3_UMBPY</name>
<evidence type="ECO:0000313" key="3">
    <source>
        <dbReference type="Proteomes" id="UP001557470"/>
    </source>
</evidence>
<protein>
    <submittedName>
        <fullName evidence="2">Uncharacterized protein</fullName>
    </submittedName>
</protein>
<feature type="non-terminal residue" evidence="2">
    <location>
        <position position="1"/>
    </location>
</feature>
<evidence type="ECO:0000256" key="1">
    <source>
        <dbReference type="SAM" id="MobiDB-lite"/>
    </source>
</evidence>
<gene>
    <name evidence="2" type="ORF">UPYG_G00344330</name>
</gene>
<dbReference type="Proteomes" id="UP001557470">
    <property type="component" value="Unassembled WGS sequence"/>
</dbReference>